<proteinExistence type="predicted"/>
<evidence type="ECO:0000313" key="7">
    <source>
        <dbReference type="EMBL" id="GMI43429.1"/>
    </source>
</evidence>
<dbReference type="Gene3D" id="3.30.40.10">
    <property type="entry name" value="Zinc/RING finger domain, C3HC4 (zinc finger)"/>
    <property type="match status" value="1"/>
</dbReference>
<keyword evidence="8" id="KW-1185">Reference proteome</keyword>
<dbReference type="AlphaFoldDB" id="A0A9W7GGF1"/>
<feature type="region of interest" description="Disordered" evidence="5">
    <location>
        <begin position="112"/>
        <end position="148"/>
    </location>
</feature>
<feature type="compositionally biased region" description="Polar residues" evidence="5">
    <location>
        <begin position="112"/>
        <end position="132"/>
    </location>
</feature>
<feature type="domain" description="RING-type" evidence="6">
    <location>
        <begin position="15"/>
        <end position="61"/>
    </location>
</feature>
<evidence type="ECO:0000256" key="1">
    <source>
        <dbReference type="ARBA" id="ARBA00022723"/>
    </source>
</evidence>
<keyword evidence="2 4" id="KW-0863">Zinc-finger</keyword>
<keyword evidence="3" id="KW-0862">Zinc</keyword>
<accession>A0A9W7GGF1</accession>
<dbReference type="GO" id="GO:0061630">
    <property type="term" value="F:ubiquitin protein ligase activity"/>
    <property type="evidence" value="ECO:0007669"/>
    <property type="project" value="TreeGrafter"/>
</dbReference>
<dbReference type="PANTHER" id="PTHR45969">
    <property type="entry name" value="RING ZINC FINGER PROTEIN-RELATED"/>
    <property type="match status" value="1"/>
</dbReference>
<gene>
    <name evidence="7" type="ORF">TrCOL_g9700</name>
</gene>
<comment type="caution">
    <text evidence="7">The sequence shown here is derived from an EMBL/GenBank/DDBJ whole genome shotgun (WGS) entry which is preliminary data.</text>
</comment>
<evidence type="ECO:0000256" key="4">
    <source>
        <dbReference type="PROSITE-ProRule" id="PRU00175"/>
    </source>
</evidence>
<dbReference type="PANTHER" id="PTHR45969:SF69">
    <property type="entry name" value="FINGER DOMAIN PROTEIN, PUTATIVE (AFU_ORTHOLOGUE AFUA_3G12190)-RELATED"/>
    <property type="match status" value="1"/>
</dbReference>
<dbReference type="EMBL" id="BRYA01000192">
    <property type="protein sequence ID" value="GMI43429.1"/>
    <property type="molecule type" value="Genomic_DNA"/>
</dbReference>
<protein>
    <recommendedName>
        <fullName evidence="6">RING-type domain-containing protein</fullName>
    </recommendedName>
</protein>
<evidence type="ECO:0000313" key="8">
    <source>
        <dbReference type="Proteomes" id="UP001165065"/>
    </source>
</evidence>
<dbReference type="GO" id="GO:0008270">
    <property type="term" value="F:zinc ion binding"/>
    <property type="evidence" value="ECO:0007669"/>
    <property type="project" value="UniProtKB-KW"/>
</dbReference>
<organism evidence="7 8">
    <name type="scientific">Triparma columacea</name>
    <dbReference type="NCBI Taxonomy" id="722753"/>
    <lineage>
        <taxon>Eukaryota</taxon>
        <taxon>Sar</taxon>
        <taxon>Stramenopiles</taxon>
        <taxon>Ochrophyta</taxon>
        <taxon>Bolidophyceae</taxon>
        <taxon>Parmales</taxon>
        <taxon>Triparmaceae</taxon>
        <taxon>Triparma</taxon>
    </lineage>
</organism>
<dbReference type="Proteomes" id="UP001165065">
    <property type="component" value="Unassembled WGS sequence"/>
</dbReference>
<name>A0A9W7GGF1_9STRA</name>
<evidence type="ECO:0000256" key="2">
    <source>
        <dbReference type="ARBA" id="ARBA00022771"/>
    </source>
</evidence>
<dbReference type="InterPro" id="IPR013083">
    <property type="entry name" value="Znf_RING/FYVE/PHD"/>
</dbReference>
<feature type="region of interest" description="Disordered" evidence="5">
    <location>
        <begin position="168"/>
        <end position="195"/>
    </location>
</feature>
<evidence type="ECO:0000256" key="5">
    <source>
        <dbReference type="SAM" id="MobiDB-lite"/>
    </source>
</evidence>
<dbReference type="Pfam" id="PF13639">
    <property type="entry name" value="zf-RING_2"/>
    <property type="match status" value="1"/>
</dbReference>
<evidence type="ECO:0000259" key="6">
    <source>
        <dbReference type="PROSITE" id="PS50089"/>
    </source>
</evidence>
<dbReference type="OrthoDB" id="8062037at2759"/>
<dbReference type="PROSITE" id="PS50089">
    <property type="entry name" value="ZF_RING_2"/>
    <property type="match status" value="1"/>
</dbReference>
<keyword evidence="1" id="KW-0479">Metal-binding</keyword>
<feature type="compositionally biased region" description="Low complexity" evidence="5">
    <location>
        <begin position="133"/>
        <end position="142"/>
    </location>
</feature>
<evidence type="ECO:0000256" key="3">
    <source>
        <dbReference type="ARBA" id="ARBA00022833"/>
    </source>
</evidence>
<dbReference type="InterPro" id="IPR001841">
    <property type="entry name" value="Znf_RING"/>
</dbReference>
<dbReference type="SUPFAM" id="SSF57850">
    <property type="entry name" value="RING/U-box"/>
    <property type="match status" value="1"/>
</dbReference>
<feature type="compositionally biased region" description="Polar residues" evidence="5">
    <location>
        <begin position="168"/>
        <end position="178"/>
    </location>
</feature>
<dbReference type="SMART" id="SM01197">
    <property type="entry name" value="FANCL_C"/>
    <property type="match status" value="1"/>
</dbReference>
<reference evidence="8" key="1">
    <citation type="journal article" date="2023" name="Commun. Biol.">
        <title>Genome analysis of Parmales, the sister group of diatoms, reveals the evolutionary specialization of diatoms from phago-mixotrophs to photoautotrophs.</title>
        <authorList>
            <person name="Ban H."/>
            <person name="Sato S."/>
            <person name="Yoshikawa S."/>
            <person name="Yamada K."/>
            <person name="Nakamura Y."/>
            <person name="Ichinomiya M."/>
            <person name="Sato N."/>
            <person name="Blanc-Mathieu R."/>
            <person name="Endo H."/>
            <person name="Kuwata A."/>
            <person name="Ogata H."/>
        </authorList>
    </citation>
    <scope>NUCLEOTIDE SEQUENCE [LARGE SCALE GENOMIC DNA]</scope>
</reference>
<sequence length="211" mass="23050">MALRAISPSPESIQCSICLCEIEELDEGMTATKMSCCNGCFHTDCLEQWRKRSKKTCPNCRSTMSHSFLEGRTGYTPLVRKSGMLRAPPFSPTHSLPSQIPSLVVTSPNLIIPSRSTNNARTTEANGTQANDPNSNSNPPSSQHQARPSLTWADLQISTFIPYFDNDVASSPNPTTPSGGLPPRFPTGHTTSSKKSQIIRNALENVDQWLS</sequence>
<dbReference type="GO" id="GO:0016567">
    <property type="term" value="P:protein ubiquitination"/>
    <property type="evidence" value="ECO:0007669"/>
    <property type="project" value="TreeGrafter"/>
</dbReference>